<gene>
    <name evidence="3" type="ORF">CYMTET_17246</name>
</gene>
<dbReference type="Pfam" id="PF00078">
    <property type="entry name" value="RVT_1"/>
    <property type="match status" value="1"/>
</dbReference>
<dbReference type="PANTHER" id="PTHR48462">
    <property type="entry name" value="PROTEIN, PUTATIVE-RELATED"/>
    <property type="match status" value="1"/>
</dbReference>
<dbReference type="SUPFAM" id="SSF56672">
    <property type="entry name" value="DNA/RNA polymerases"/>
    <property type="match status" value="1"/>
</dbReference>
<dbReference type="EMBL" id="LGRX02007642">
    <property type="protein sequence ID" value="KAK3274578.1"/>
    <property type="molecule type" value="Genomic_DNA"/>
</dbReference>
<feature type="domain" description="Reverse transcriptase" evidence="2">
    <location>
        <begin position="464"/>
        <end position="635"/>
    </location>
</feature>
<dbReference type="AlphaFoldDB" id="A0AAE0L751"/>
<dbReference type="Proteomes" id="UP001190700">
    <property type="component" value="Unassembled WGS sequence"/>
</dbReference>
<feature type="region of interest" description="Disordered" evidence="1">
    <location>
        <begin position="819"/>
        <end position="845"/>
    </location>
</feature>
<feature type="region of interest" description="Disordered" evidence="1">
    <location>
        <begin position="157"/>
        <end position="178"/>
    </location>
</feature>
<evidence type="ECO:0000313" key="4">
    <source>
        <dbReference type="Proteomes" id="UP001190700"/>
    </source>
</evidence>
<evidence type="ECO:0000256" key="1">
    <source>
        <dbReference type="SAM" id="MobiDB-lite"/>
    </source>
</evidence>
<accession>A0AAE0L751</accession>
<feature type="compositionally biased region" description="Gly residues" evidence="1">
    <location>
        <begin position="157"/>
        <end position="170"/>
    </location>
</feature>
<organism evidence="3 4">
    <name type="scientific">Cymbomonas tetramitiformis</name>
    <dbReference type="NCBI Taxonomy" id="36881"/>
    <lineage>
        <taxon>Eukaryota</taxon>
        <taxon>Viridiplantae</taxon>
        <taxon>Chlorophyta</taxon>
        <taxon>Pyramimonadophyceae</taxon>
        <taxon>Pyramimonadales</taxon>
        <taxon>Pyramimonadaceae</taxon>
        <taxon>Cymbomonas</taxon>
    </lineage>
</organism>
<evidence type="ECO:0000259" key="2">
    <source>
        <dbReference type="Pfam" id="PF00078"/>
    </source>
</evidence>
<keyword evidence="4" id="KW-1185">Reference proteome</keyword>
<feature type="region of interest" description="Disordered" evidence="1">
    <location>
        <begin position="47"/>
        <end position="91"/>
    </location>
</feature>
<sequence length="845" mass="90504">MDPVPIIQVMEVEEDRVASGGLGVAEAATALPAEVVRAEYAEAAGGAVDRPGYVRGEPQLSSGVRRRGARRSAEARDGDPPPGEDEPSFRCPVCAGRTSPHPVRMARHLRHAHQPDDYAGMDLTAFGCAACPTCSHAFASGAELTSHHGRCRALDQGGGGDAGSQAGGGTTANRAQRREQLVDPVIPEASWEWLRSLPLEEVFACPFSTARHVPKRAKNAFAEAMRWVLRSLSGDNEDFWRLLGVASMLLLAPQPGARRKSIPAELIRERVRRMLAGDWEALFRAAAPSAPVWPARTSEERVANDVFSLVKEGQLAKAIGRLDPGVLAPLQPETLEALAELHLAGEGLPAQVQAAPLVLEEAAVEAECRRLPVASGPGCSPLSFGSSISVLSLELGTGFMPSSMCVNSWCPTGCRRGSCRGSWGRGLWRSSSQAVEFGGDDCVRGDPKKTRGQVQALLGAVPTWCALQLDCKNAFNTVHRRAIFQAVYEDFPELLGLTESCFRHETRLGWRGADGTFHWISSAEGAQQGDPLGPFFMAAPLQPVLQAALRAHPDVYIIAYLDDIHILGEPDRARAAYDTIVPLLEGIGLDLNVGKSAIFSPSGAVGAFRDVVDSTGRSMPGAVEPLEGIKVLGVPIGSDAWVADKCFEIATKAGSILPKLARLNDPQVQLLLLRYCAHPRFMHLVRVVQPHLLMQQGALEHDAGIQRCLQEVTGSPYPLGEEAVAISQLPTRWGGLGLTSAQRLAPAGWLGSWANAWKKMVVMFPAVRDLLPHLGAPEGTDFGGHPLVAGLAAAMEDVRGAKARVLAAEREEHPVPEGLQIPAEAPGWEGFGDDRPASQKELTIY</sequence>
<reference evidence="3 4" key="1">
    <citation type="journal article" date="2015" name="Genome Biol. Evol.">
        <title>Comparative Genomics of a Bacterivorous Green Alga Reveals Evolutionary Causalities and Consequences of Phago-Mixotrophic Mode of Nutrition.</title>
        <authorList>
            <person name="Burns J.A."/>
            <person name="Paasch A."/>
            <person name="Narechania A."/>
            <person name="Kim E."/>
        </authorList>
    </citation>
    <scope>NUCLEOTIDE SEQUENCE [LARGE SCALE GENOMIC DNA]</scope>
    <source>
        <strain evidence="3 4">PLY_AMNH</strain>
    </source>
</reference>
<evidence type="ECO:0000313" key="3">
    <source>
        <dbReference type="EMBL" id="KAK3274578.1"/>
    </source>
</evidence>
<dbReference type="PANTHER" id="PTHR48462:SF1">
    <property type="entry name" value="PROTEIN, PUTATIVE-RELATED"/>
    <property type="match status" value="1"/>
</dbReference>
<comment type="caution">
    <text evidence="3">The sequence shown here is derived from an EMBL/GenBank/DDBJ whole genome shotgun (WGS) entry which is preliminary data.</text>
</comment>
<dbReference type="InterPro" id="IPR043502">
    <property type="entry name" value="DNA/RNA_pol_sf"/>
</dbReference>
<dbReference type="InterPro" id="IPR000477">
    <property type="entry name" value="RT_dom"/>
</dbReference>
<protein>
    <recommendedName>
        <fullName evidence="2">Reverse transcriptase domain-containing protein</fullName>
    </recommendedName>
</protein>
<proteinExistence type="predicted"/>
<name>A0AAE0L751_9CHLO</name>